<organism evidence="5 6">
    <name type="scientific">Bordetella genomosp. 1</name>
    <dbReference type="NCBI Taxonomy" id="1395607"/>
    <lineage>
        <taxon>Bacteria</taxon>
        <taxon>Pseudomonadati</taxon>
        <taxon>Pseudomonadota</taxon>
        <taxon>Betaproteobacteria</taxon>
        <taxon>Burkholderiales</taxon>
        <taxon>Alcaligenaceae</taxon>
        <taxon>Bordetella</taxon>
    </lineage>
</organism>
<evidence type="ECO:0000259" key="4">
    <source>
        <dbReference type="SMART" id="SM00421"/>
    </source>
</evidence>
<dbReference type="CDD" id="cd06170">
    <property type="entry name" value="LuxR_C_like"/>
    <property type="match status" value="1"/>
</dbReference>
<name>A0A261SH42_9BORD</name>
<evidence type="ECO:0000313" key="6">
    <source>
        <dbReference type="Proteomes" id="UP000217005"/>
    </source>
</evidence>
<dbReference type="Gene3D" id="1.10.10.10">
    <property type="entry name" value="Winged helix-like DNA-binding domain superfamily/Winged helix DNA-binding domain"/>
    <property type="match status" value="1"/>
</dbReference>
<evidence type="ECO:0000256" key="3">
    <source>
        <dbReference type="ARBA" id="ARBA00023163"/>
    </source>
</evidence>
<protein>
    <submittedName>
        <fullName evidence="5">Helix-turn-helix transcriptional regulator</fullName>
    </submittedName>
</protein>
<reference evidence="5 6" key="1">
    <citation type="submission" date="2017-05" db="EMBL/GenBank/DDBJ databases">
        <title>Complete and WGS of Bordetella genogroups.</title>
        <authorList>
            <person name="Spilker T."/>
            <person name="LiPuma J."/>
        </authorList>
    </citation>
    <scope>NUCLEOTIDE SEQUENCE [LARGE SCALE GENOMIC DNA]</scope>
    <source>
        <strain evidence="5 6">AU17610</strain>
    </source>
</reference>
<keyword evidence="2" id="KW-0238">DNA-binding</keyword>
<gene>
    <name evidence="5" type="ORF">CEG14_15410</name>
</gene>
<dbReference type="InterPro" id="IPR036388">
    <property type="entry name" value="WH-like_DNA-bd_sf"/>
</dbReference>
<evidence type="ECO:0000313" key="5">
    <source>
        <dbReference type="EMBL" id="OZI36768.1"/>
    </source>
</evidence>
<dbReference type="InterPro" id="IPR000792">
    <property type="entry name" value="Tscrpt_reg_LuxR_C"/>
</dbReference>
<evidence type="ECO:0000256" key="1">
    <source>
        <dbReference type="ARBA" id="ARBA00023015"/>
    </source>
</evidence>
<dbReference type="Proteomes" id="UP000217005">
    <property type="component" value="Unassembled WGS sequence"/>
</dbReference>
<dbReference type="AlphaFoldDB" id="A0A261SH42"/>
<dbReference type="GO" id="GO:0003677">
    <property type="term" value="F:DNA binding"/>
    <property type="evidence" value="ECO:0007669"/>
    <property type="project" value="UniProtKB-KW"/>
</dbReference>
<dbReference type="Pfam" id="PF00196">
    <property type="entry name" value="GerE"/>
    <property type="match status" value="1"/>
</dbReference>
<dbReference type="PANTHER" id="PTHR44688:SF16">
    <property type="entry name" value="DNA-BINDING TRANSCRIPTIONAL ACTIVATOR DEVR_DOSR"/>
    <property type="match status" value="1"/>
</dbReference>
<dbReference type="SUPFAM" id="SSF46894">
    <property type="entry name" value="C-terminal effector domain of the bipartite response regulators"/>
    <property type="match status" value="1"/>
</dbReference>
<dbReference type="SUPFAM" id="SSF55781">
    <property type="entry name" value="GAF domain-like"/>
    <property type="match status" value="1"/>
</dbReference>
<keyword evidence="3" id="KW-0804">Transcription</keyword>
<feature type="domain" description="HTH luxR-type" evidence="4">
    <location>
        <begin position="173"/>
        <end position="230"/>
    </location>
</feature>
<dbReference type="PRINTS" id="PR00038">
    <property type="entry name" value="HTHLUXR"/>
</dbReference>
<dbReference type="GO" id="GO:0006355">
    <property type="term" value="P:regulation of DNA-templated transcription"/>
    <property type="evidence" value="ECO:0007669"/>
    <property type="project" value="InterPro"/>
</dbReference>
<comment type="caution">
    <text evidence="5">The sequence shown here is derived from an EMBL/GenBank/DDBJ whole genome shotgun (WGS) entry which is preliminary data.</text>
</comment>
<dbReference type="PANTHER" id="PTHR44688">
    <property type="entry name" value="DNA-BINDING TRANSCRIPTIONAL ACTIVATOR DEVR_DOSR"/>
    <property type="match status" value="1"/>
</dbReference>
<dbReference type="InterPro" id="IPR016032">
    <property type="entry name" value="Sig_transdc_resp-reg_C-effctor"/>
</dbReference>
<accession>A0A261SH42</accession>
<dbReference type="SMART" id="SM00421">
    <property type="entry name" value="HTH_LUXR"/>
    <property type="match status" value="1"/>
</dbReference>
<dbReference type="OrthoDB" id="8642092at2"/>
<keyword evidence="1" id="KW-0805">Transcription regulation</keyword>
<sequence length="238" mass="26802">MMRDLSDGLGDAEVRERAGRALLTLLEADFFASYVWDAPTRRFVSCVQINMSDSNLRRYESYFQFHDPITPALQRRRRATPVSAIMAHKQLERTEFFNDFLKRDGLWHGLNFFAYDQGENIGDVRIWRAAGRPDFSARDVQLVDAIGPSLVNALARARAPGRAQARSALRPSAYGLTRREAEVADLLVLGLSDQEICDRLVMSKPTLRTHVGAIFEKCGVRRRAQLAGVLAGARPPHF</sequence>
<evidence type="ECO:0000256" key="2">
    <source>
        <dbReference type="ARBA" id="ARBA00023125"/>
    </source>
</evidence>
<dbReference type="EMBL" id="NEVL01000003">
    <property type="protein sequence ID" value="OZI36768.1"/>
    <property type="molecule type" value="Genomic_DNA"/>
</dbReference>
<proteinExistence type="predicted"/>